<organism evidence="1 2">
    <name type="scientific">Racocetra persica</name>
    <dbReference type="NCBI Taxonomy" id="160502"/>
    <lineage>
        <taxon>Eukaryota</taxon>
        <taxon>Fungi</taxon>
        <taxon>Fungi incertae sedis</taxon>
        <taxon>Mucoromycota</taxon>
        <taxon>Glomeromycotina</taxon>
        <taxon>Glomeromycetes</taxon>
        <taxon>Diversisporales</taxon>
        <taxon>Gigasporaceae</taxon>
        <taxon>Racocetra</taxon>
    </lineage>
</organism>
<sequence>NLSCLLILDAFKEHLVDLIKQKFRENNTDLAIIPKGLSGKLQLLDINEINNISENNSIIKFDYNKFENNSKEIYLVYNNIDKQNYEEDDSIRNE</sequence>
<proteinExistence type="predicted"/>
<keyword evidence="2" id="KW-1185">Reference proteome</keyword>
<feature type="non-terminal residue" evidence="1">
    <location>
        <position position="1"/>
    </location>
</feature>
<evidence type="ECO:0000313" key="2">
    <source>
        <dbReference type="Proteomes" id="UP000789920"/>
    </source>
</evidence>
<name>A0ACA9NV68_9GLOM</name>
<gene>
    <name evidence="1" type="ORF">RPERSI_LOCUS8840</name>
</gene>
<protein>
    <submittedName>
        <fullName evidence="1">6902_t:CDS:1</fullName>
    </submittedName>
</protein>
<evidence type="ECO:0000313" key="1">
    <source>
        <dbReference type="EMBL" id="CAG8674714.1"/>
    </source>
</evidence>
<dbReference type="EMBL" id="CAJVQC010016244">
    <property type="protein sequence ID" value="CAG8674714.1"/>
    <property type="molecule type" value="Genomic_DNA"/>
</dbReference>
<comment type="caution">
    <text evidence="1">The sequence shown here is derived from an EMBL/GenBank/DDBJ whole genome shotgun (WGS) entry which is preliminary data.</text>
</comment>
<reference evidence="1" key="1">
    <citation type="submission" date="2021-06" db="EMBL/GenBank/DDBJ databases">
        <authorList>
            <person name="Kallberg Y."/>
            <person name="Tangrot J."/>
            <person name="Rosling A."/>
        </authorList>
    </citation>
    <scope>NUCLEOTIDE SEQUENCE</scope>
    <source>
        <strain evidence="1">MA461A</strain>
    </source>
</reference>
<dbReference type="Proteomes" id="UP000789920">
    <property type="component" value="Unassembled WGS sequence"/>
</dbReference>
<accession>A0ACA9NV68</accession>